<feature type="compositionally biased region" description="Acidic residues" evidence="1">
    <location>
        <begin position="1"/>
        <end position="17"/>
    </location>
</feature>
<evidence type="ECO:0000256" key="1">
    <source>
        <dbReference type="SAM" id="MobiDB-lite"/>
    </source>
</evidence>
<name>A0ABP0EUN1_9LACO</name>
<organism evidence="2 3">
    <name type="scientific">Eupransor demetentiae</name>
    <dbReference type="NCBI Taxonomy" id="3109584"/>
    <lineage>
        <taxon>Bacteria</taxon>
        <taxon>Bacillati</taxon>
        <taxon>Bacillota</taxon>
        <taxon>Bacilli</taxon>
        <taxon>Lactobacillales</taxon>
        <taxon>Lactobacillaceae</taxon>
        <taxon>Eupransor</taxon>
    </lineage>
</organism>
<evidence type="ECO:0000313" key="3">
    <source>
        <dbReference type="Proteomes" id="UP001314241"/>
    </source>
</evidence>
<dbReference type="EMBL" id="CAWVOH010000004">
    <property type="protein sequence ID" value="CAK8054846.1"/>
    <property type="molecule type" value="Genomic_DNA"/>
</dbReference>
<feature type="region of interest" description="Disordered" evidence="1">
    <location>
        <begin position="1"/>
        <end position="24"/>
    </location>
</feature>
<keyword evidence="3" id="KW-1185">Reference proteome</keyword>
<reference evidence="2 3" key="1">
    <citation type="submission" date="2024-01" db="EMBL/GenBank/DDBJ databases">
        <authorList>
            <person name="Botero Cardona J."/>
        </authorList>
    </citation>
    <scope>NUCLEOTIDE SEQUENCE [LARGE SCALE GENOMIC DNA]</scope>
    <source>
        <strain evidence="2 3">LMG 33000</strain>
    </source>
</reference>
<sequence>MLLDDDDEEEIELDEEGSYLSLELSGPKPSIELVEISEEDELEELDEL</sequence>
<accession>A0ABP0EUN1</accession>
<gene>
    <name evidence="2" type="ORF">R54876_GBNLAHCA_01429</name>
</gene>
<evidence type="ECO:0000313" key="2">
    <source>
        <dbReference type="EMBL" id="CAK8054846.1"/>
    </source>
</evidence>
<comment type="caution">
    <text evidence="2">The sequence shown here is derived from an EMBL/GenBank/DDBJ whole genome shotgun (WGS) entry which is preliminary data.</text>
</comment>
<protein>
    <submittedName>
        <fullName evidence="2">Uncharacterized protein</fullName>
    </submittedName>
</protein>
<proteinExistence type="predicted"/>
<dbReference type="Proteomes" id="UP001314241">
    <property type="component" value="Unassembled WGS sequence"/>
</dbReference>